<gene>
    <name evidence="2" type="ORF">WAE96_19965</name>
</gene>
<feature type="chain" id="PRO_5046276509" evidence="1">
    <location>
        <begin position="21"/>
        <end position="157"/>
    </location>
</feature>
<keyword evidence="3" id="KW-1185">Reference proteome</keyword>
<proteinExistence type="predicted"/>
<accession>A0ABU8EYB5</accession>
<dbReference type="Proteomes" id="UP001382455">
    <property type="component" value="Unassembled WGS sequence"/>
</dbReference>
<keyword evidence="1" id="KW-0732">Signal</keyword>
<evidence type="ECO:0000256" key="1">
    <source>
        <dbReference type="SAM" id="SignalP"/>
    </source>
</evidence>
<evidence type="ECO:0000313" key="3">
    <source>
        <dbReference type="Proteomes" id="UP001382455"/>
    </source>
</evidence>
<protein>
    <submittedName>
        <fullName evidence="2">DUF2271 domain-containing protein</fullName>
    </submittedName>
</protein>
<evidence type="ECO:0000313" key="2">
    <source>
        <dbReference type="EMBL" id="MEI4551963.1"/>
    </source>
</evidence>
<dbReference type="Pfam" id="PF10029">
    <property type="entry name" value="DUF2271"/>
    <property type="match status" value="1"/>
</dbReference>
<name>A0ABU8EYB5_9GAMM</name>
<dbReference type="EMBL" id="JBAWKS010000002">
    <property type="protein sequence ID" value="MEI4551963.1"/>
    <property type="molecule type" value="Genomic_DNA"/>
</dbReference>
<reference evidence="2 3" key="1">
    <citation type="submission" date="2023-12" db="EMBL/GenBank/DDBJ databases">
        <title>Friends and Foes: Symbiotic and Algicidal bacterial influence on Karenia brevis blooms.</title>
        <authorList>
            <person name="Fei C."/>
            <person name="Mohamed A.R."/>
            <person name="Booker A."/>
            <person name="Arshad M."/>
            <person name="Klass S."/>
            <person name="Ahn S."/>
            <person name="Gilbert P.M."/>
            <person name="Heil C.A."/>
            <person name="Martinez J.M."/>
            <person name="Amin S.A."/>
        </authorList>
    </citation>
    <scope>NUCLEOTIDE SEQUENCE [LARGE SCALE GENOMIC DNA]</scope>
    <source>
        <strain evidence="2 3">CE15</strain>
    </source>
</reference>
<dbReference type="PIRSF" id="PIRSF014995">
    <property type="entry name" value="UCP014995"/>
    <property type="match status" value="1"/>
</dbReference>
<dbReference type="RefSeq" id="WP_336436844.1">
    <property type="nucleotide sequence ID" value="NZ_JBAWKS010000002.1"/>
</dbReference>
<comment type="caution">
    <text evidence="2">The sequence shown here is derived from an EMBL/GenBank/DDBJ whole genome shotgun (WGS) entry which is preliminary data.</text>
</comment>
<organism evidence="2 3">
    <name type="scientific">Pseudoalteromonas spongiae</name>
    <dbReference type="NCBI Taxonomy" id="298657"/>
    <lineage>
        <taxon>Bacteria</taxon>
        <taxon>Pseudomonadati</taxon>
        <taxon>Pseudomonadota</taxon>
        <taxon>Gammaproteobacteria</taxon>
        <taxon>Alteromonadales</taxon>
        <taxon>Pseudoalteromonadaceae</taxon>
        <taxon>Pseudoalteromonas</taxon>
    </lineage>
</organism>
<dbReference type="InterPro" id="IPR014469">
    <property type="entry name" value="DUF2271"/>
</dbReference>
<sequence length="157" mass="17822">MLKQLIAVTSLLFASVAAHANTLTVEFELPSFTTGDYHKPYVAIWAESKAQNQTLLLWHLTKRKEDKWLVDIRRWWRKQGRYGDTPDGVTGATKGPGKYSETLDVGELSQFKLFIEVVREDGGRSLLKTPIDFSDNQERYHLNADKEIGAVTIIKGK</sequence>
<feature type="signal peptide" evidence="1">
    <location>
        <begin position="1"/>
        <end position="20"/>
    </location>
</feature>